<organism evidence="2">
    <name type="scientific">uncultured Caudovirales phage</name>
    <dbReference type="NCBI Taxonomy" id="2100421"/>
    <lineage>
        <taxon>Viruses</taxon>
        <taxon>Duplodnaviria</taxon>
        <taxon>Heunggongvirae</taxon>
        <taxon>Uroviricota</taxon>
        <taxon>Caudoviricetes</taxon>
        <taxon>Peduoviridae</taxon>
        <taxon>Maltschvirus</taxon>
        <taxon>Maltschvirus maltsch</taxon>
    </lineage>
</organism>
<sequence>MQYSGSIYFLGQFRPAYFSATSLKDLRAKMRVAIQDMPRDEWEFFAWRIDQAAKELRPAHCAHVAHEHGARGLSMSKRPHDSWLANVVARLPAHETLLYPA</sequence>
<gene>
    <name evidence="2" type="ORF">UFOVP165_29</name>
    <name evidence="1" type="ORF">UFOVP72_16</name>
</gene>
<proteinExistence type="predicted"/>
<reference evidence="2" key="1">
    <citation type="submission" date="2020-05" db="EMBL/GenBank/DDBJ databases">
        <authorList>
            <person name="Chiriac C."/>
            <person name="Salcher M."/>
            <person name="Ghai R."/>
            <person name="Kavagutti S V."/>
        </authorList>
    </citation>
    <scope>NUCLEOTIDE SEQUENCE</scope>
</reference>
<evidence type="ECO:0000313" key="1">
    <source>
        <dbReference type="EMBL" id="CAB4242072.1"/>
    </source>
</evidence>
<dbReference type="EMBL" id="LR797828">
    <property type="protein sequence ID" value="CAB4242072.1"/>
    <property type="molecule type" value="Genomic_DNA"/>
</dbReference>
<protein>
    <submittedName>
        <fullName evidence="2">Uncharacterized protein</fullName>
    </submittedName>
</protein>
<dbReference type="EMBL" id="LR798212">
    <property type="protein sequence ID" value="CAB5187306.1"/>
    <property type="molecule type" value="Genomic_DNA"/>
</dbReference>
<name>A0A6J7WDF5_9CAUD</name>
<accession>A0A6J7WDF5</accession>
<evidence type="ECO:0000313" key="2">
    <source>
        <dbReference type="EMBL" id="CAB5187306.1"/>
    </source>
</evidence>